<name>A0AAX0UF81_BURPE</name>
<dbReference type="Proteomes" id="UP000231878">
    <property type="component" value="Unassembled WGS sequence"/>
</dbReference>
<accession>A0AAX0UF81</accession>
<gene>
    <name evidence="1" type="ORF">CWD88_05360</name>
</gene>
<protein>
    <submittedName>
        <fullName evidence="1">Regulator of ribonuclease activity A</fullName>
    </submittedName>
</protein>
<dbReference type="AlphaFoldDB" id="A0AAX0UF81"/>
<proteinExistence type="predicted"/>
<comment type="caution">
    <text evidence="1">The sequence shown here is derived from an EMBL/GenBank/DDBJ whole genome shotgun (WGS) entry which is preliminary data.</text>
</comment>
<organism evidence="1 2">
    <name type="scientific">Burkholderia pseudomallei</name>
    <name type="common">Pseudomonas pseudomallei</name>
    <dbReference type="NCBI Taxonomy" id="28450"/>
    <lineage>
        <taxon>Bacteria</taxon>
        <taxon>Pseudomonadati</taxon>
        <taxon>Pseudomonadota</taxon>
        <taxon>Betaproteobacteria</taxon>
        <taxon>Burkholderiales</taxon>
        <taxon>Burkholderiaceae</taxon>
        <taxon>Burkholderia</taxon>
        <taxon>pseudomallei group</taxon>
    </lineage>
</organism>
<reference evidence="1 2" key="1">
    <citation type="submission" date="2017-11" db="EMBL/GenBank/DDBJ databases">
        <title>Molecular characterization of Burkholderia pseudomallei and closely related isolates from Vietnam.</title>
        <authorList>
            <person name="Ustinov D.V."/>
            <person name="Antonov A.S."/>
            <person name="Avdusheva E.F."/>
            <person name="Shpak I.M."/>
            <person name="Zakharova I.B."/>
            <person name="Thi L.A."/>
            <person name="Teteryatnikova N."/>
            <person name="Lopasteyskaya Y.A."/>
            <person name="Kuzyutina J.A."/>
            <person name="Ngo T.N."/>
            <person name="Victorov D.V."/>
        </authorList>
    </citation>
    <scope>NUCLEOTIDE SEQUENCE [LARGE SCALE GENOMIC DNA]</scope>
    <source>
        <strain evidence="1 2">V1512</strain>
    </source>
</reference>
<evidence type="ECO:0000313" key="1">
    <source>
        <dbReference type="EMBL" id="PJO67374.1"/>
    </source>
</evidence>
<evidence type="ECO:0000313" key="2">
    <source>
        <dbReference type="Proteomes" id="UP000231878"/>
    </source>
</evidence>
<sequence length="31" mass="3368">MRPAGRAPGGRPGRAWIARRRCGAKIFLTTS</sequence>
<dbReference type="EMBL" id="PHRB01000003">
    <property type="protein sequence ID" value="PJO67374.1"/>
    <property type="molecule type" value="Genomic_DNA"/>
</dbReference>